<sequence>MPSETPPAELRLARLVGLRLCHDLGGVVGTIGNALDMMEGPGSEAATLAQDAAEVLRRRLVLWRALLGGQGETSLAACLALLEGQLAGGRARADAAALDPGLMLPEERVPVLLAAMLVAGDSLPRGGQVRLGGDPRREFAIWPEGQRAAWPPSLLGALAGGPLPEEPIGRDVMVVWLVSVAAAARMRLSLALPPGEAAGPLLLALAP</sequence>
<evidence type="ECO:0000259" key="1">
    <source>
        <dbReference type="Pfam" id="PF10090"/>
    </source>
</evidence>
<organism evidence="2 3">
    <name type="scientific">Neoroseomonas alkaliterrae</name>
    <dbReference type="NCBI Taxonomy" id="1452450"/>
    <lineage>
        <taxon>Bacteria</taxon>
        <taxon>Pseudomonadati</taxon>
        <taxon>Pseudomonadota</taxon>
        <taxon>Alphaproteobacteria</taxon>
        <taxon>Acetobacterales</taxon>
        <taxon>Acetobacteraceae</taxon>
        <taxon>Neoroseomonas</taxon>
    </lineage>
</organism>
<dbReference type="GO" id="GO:0016740">
    <property type="term" value="F:transferase activity"/>
    <property type="evidence" value="ECO:0007669"/>
    <property type="project" value="UniProtKB-KW"/>
</dbReference>
<comment type="caution">
    <text evidence="2">The sequence shown here is derived from an EMBL/GenBank/DDBJ whole genome shotgun (WGS) entry which is preliminary data.</text>
</comment>
<dbReference type="InterPro" id="IPR018762">
    <property type="entry name" value="ChpT_C"/>
</dbReference>
<dbReference type="Gene3D" id="3.30.565.10">
    <property type="entry name" value="Histidine kinase-like ATPase, C-terminal domain"/>
    <property type="match status" value="1"/>
</dbReference>
<dbReference type="Pfam" id="PF10090">
    <property type="entry name" value="HPTransfase"/>
    <property type="match status" value="1"/>
</dbReference>
<protein>
    <submittedName>
        <fullName evidence="2">Histidine phosphotransferase ChpT</fullName>
    </submittedName>
</protein>
<keyword evidence="3" id="KW-1185">Reference proteome</keyword>
<evidence type="ECO:0000313" key="2">
    <source>
        <dbReference type="EMBL" id="MBB5690829.1"/>
    </source>
</evidence>
<dbReference type="Gene3D" id="1.10.287.130">
    <property type="match status" value="1"/>
</dbReference>
<dbReference type="AlphaFoldDB" id="A0A840XW22"/>
<reference evidence="2 3" key="1">
    <citation type="submission" date="2020-08" db="EMBL/GenBank/DDBJ databases">
        <title>Genomic Encyclopedia of Type Strains, Phase IV (KMG-IV): sequencing the most valuable type-strain genomes for metagenomic binning, comparative biology and taxonomic classification.</title>
        <authorList>
            <person name="Goeker M."/>
        </authorList>
    </citation>
    <scope>NUCLEOTIDE SEQUENCE [LARGE SCALE GENOMIC DNA]</scope>
    <source>
        <strain evidence="2 3">DSM 25895</strain>
    </source>
</reference>
<dbReference type="EMBL" id="JACIJE010000008">
    <property type="protein sequence ID" value="MBB5690829.1"/>
    <property type="molecule type" value="Genomic_DNA"/>
</dbReference>
<dbReference type="Proteomes" id="UP000562254">
    <property type="component" value="Unassembled WGS sequence"/>
</dbReference>
<feature type="domain" description="Histidine phosphotransferase ChpT C-terminal" evidence="1">
    <location>
        <begin position="80"/>
        <end position="191"/>
    </location>
</feature>
<keyword evidence="2" id="KW-0808">Transferase</keyword>
<gene>
    <name evidence="2" type="ORF">FHS88_002969</name>
</gene>
<dbReference type="InterPro" id="IPR036890">
    <property type="entry name" value="HATPase_C_sf"/>
</dbReference>
<name>A0A840XW22_9PROT</name>
<evidence type="ECO:0000313" key="3">
    <source>
        <dbReference type="Proteomes" id="UP000562254"/>
    </source>
</evidence>
<dbReference type="RefSeq" id="WP_184486139.1">
    <property type="nucleotide sequence ID" value="NZ_JAAEDJ010000293.1"/>
</dbReference>
<accession>A0A840XW22</accession>
<proteinExistence type="predicted"/>